<evidence type="ECO:0000313" key="6">
    <source>
        <dbReference type="Proteomes" id="UP000183868"/>
    </source>
</evidence>
<dbReference type="KEGG" id="caby:Cabys_2238"/>
<dbReference type="RefSeq" id="WP_006930362.1">
    <property type="nucleotide sequence ID" value="NZ_CM001402.1"/>
</dbReference>
<feature type="chain" id="PRO_5010834649" description="Thrombospondin type 3 repeat-containing protein" evidence="2">
    <location>
        <begin position="24"/>
        <end position="129"/>
    </location>
</feature>
<keyword evidence="5" id="KW-1185">Reference proteome</keyword>
<dbReference type="PaxDb" id="880073-Calab_3336"/>
<evidence type="ECO:0008006" key="7">
    <source>
        <dbReference type="Google" id="ProtNLM"/>
    </source>
</evidence>
<feature type="signal peptide" evidence="2">
    <location>
        <begin position="1"/>
        <end position="23"/>
    </location>
</feature>
<dbReference type="InParanoid" id="H1XVP0"/>
<dbReference type="GO" id="GO:0005509">
    <property type="term" value="F:calcium ion binding"/>
    <property type="evidence" value="ECO:0007669"/>
    <property type="project" value="InterPro"/>
</dbReference>
<dbReference type="HOGENOM" id="CLU_1944729_0_0_0"/>
<name>H1XVP0_CALAY</name>
<dbReference type="Proteomes" id="UP000004671">
    <property type="component" value="Chromosome"/>
</dbReference>
<organism evidence="4 5">
    <name type="scientific">Caldithrix abyssi DSM 13497</name>
    <dbReference type="NCBI Taxonomy" id="880073"/>
    <lineage>
        <taxon>Bacteria</taxon>
        <taxon>Pseudomonadati</taxon>
        <taxon>Calditrichota</taxon>
        <taxon>Calditrichia</taxon>
        <taxon>Calditrichales</taxon>
        <taxon>Calditrichaceae</taxon>
        <taxon>Caldithrix</taxon>
    </lineage>
</organism>
<sequence length="129" mass="14584" precursor="true">MKGIKFIIIMLLIFFAASSIVWAQDADTTKTQKQHPNVNFVDKDGDGYNDNAPDHDGDGIPNGLDPDWLNNKQKNRPAFRDLDGDGINDFFQNGGRGNKGFPHGRMPYIRDKNRGSHQPPFKQKMKGRK</sequence>
<accession>H1XVP0</accession>
<reference evidence="4 5" key="1">
    <citation type="submission" date="2011-09" db="EMBL/GenBank/DDBJ databases">
        <title>The permanent draft genome of Caldithrix abyssi DSM 13497.</title>
        <authorList>
            <consortium name="US DOE Joint Genome Institute (JGI-PGF)"/>
            <person name="Lucas S."/>
            <person name="Han J."/>
            <person name="Lapidus A."/>
            <person name="Bruce D."/>
            <person name="Goodwin L."/>
            <person name="Pitluck S."/>
            <person name="Peters L."/>
            <person name="Kyrpides N."/>
            <person name="Mavromatis K."/>
            <person name="Ivanova N."/>
            <person name="Mikhailova N."/>
            <person name="Chertkov O."/>
            <person name="Detter J.C."/>
            <person name="Tapia R."/>
            <person name="Han C."/>
            <person name="Land M."/>
            <person name="Hauser L."/>
            <person name="Markowitz V."/>
            <person name="Cheng J.-F."/>
            <person name="Hugenholtz P."/>
            <person name="Woyke T."/>
            <person name="Wu D."/>
            <person name="Spring S."/>
            <person name="Brambilla E."/>
            <person name="Klenk H.-P."/>
            <person name="Eisen J.A."/>
        </authorList>
    </citation>
    <scope>NUCLEOTIDE SEQUENCE [LARGE SCALE GENOMIC DNA]</scope>
    <source>
        <strain evidence="4 5">DSM 13497</strain>
    </source>
</reference>
<evidence type="ECO:0000313" key="4">
    <source>
        <dbReference type="EMBL" id="EHO42940.1"/>
    </source>
</evidence>
<feature type="region of interest" description="Disordered" evidence="1">
    <location>
        <begin position="28"/>
        <end position="129"/>
    </location>
</feature>
<evidence type="ECO:0000256" key="2">
    <source>
        <dbReference type="SAM" id="SignalP"/>
    </source>
</evidence>
<dbReference type="EMBL" id="CP018099">
    <property type="protein sequence ID" value="APF18987.1"/>
    <property type="molecule type" value="Genomic_DNA"/>
</dbReference>
<dbReference type="Proteomes" id="UP000183868">
    <property type="component" value="Chromosome"/>
</dbReference>
<dbReference type="EMBL" id="CM001402">
    <property type="protein sequence ID" value="EHO42940.1"/>
    <property type="molecule type" value="Genomic_DNA"/>
</dbReference>
<dbReference type="InterPro" id="IPR028974">
    <property type="entry name" value="TSP_type-3_rpt"/>
</dbReference>
<dbReference type="OrthoDB" id="1443240at2"/>
<proteinExistence type="predicted"/>
<reference evidence="3 6" key="2">
    <citation type="submission" date="2016-11" db="EMBL/GenBank/DDBJ databases">
        <title>Genomic analysis of Caldithrix abyssi and proposal of a novel bacterial phylum Caldithrichaeota.</title>
        <authorList>
            <person name="Kublanov I."/>
            <person name="Sigalova O."/>
            <person name="Gavrilov S."/>
            <person name="Lebedinsky A."/>
            <person name="Ivanova N."/>
            <person name="Daum C."/>
            <person name="Reddy T."/>
            <person name="Klenk H.P."/>
            <person name="Goker M."/>
            <person name="Reva O."/>
            <person name="Miroshnichenko M."/>
            <person name="Kyprides N."/>
            <person name="Woyke T."/>
            <person name="Gelfand M."/>
        </authorList>
    </citation>
    <scope>NUCLEOTIDE SEQUENCE [LARGE SCALE GENOMIC DNA]</scope>
    <source>
        <strain evidence="3 6">LF13</strain>
    </source>
</reference>
<evidence type="ECO:0000256" key="1">
    <source>
        <dbReference type="SAM" id="MobiDB-lite"/>
    </source>
</evidence>
<evidence type="ECO:0000313" key="3">
    <source>
        <dbReference type="EMBL" id="APF18987.1"/>
    </source>
</evidence>
<evidence type="ECO:0000313" key="5">
    <source>
        <dbReference type="Proteomes" id="UP000004671"/>
    </source>
</evidence>
<feature type="compositionally biased region" description="Basic and acidic residues" evidence="1">
    <location>
        <begin position="41"/>
        <end position="58"/>
    </location>
</feature>
<keyword evidence="2" id="KW-0732">Signal</keyword>
<dbReference type="Gene3D" id="4.10.1080.10">
    <property type="entry name" value="TSP type-3 repeat"/>
    <property type="match status" value="1"/>
</dbReference>
<dbReference type="AlphaFoldDB" id="H1XVP0"/>
<protein>
    <recommendedName>
        <fullName evidence="7">Thrombospondin type 3 repeat-containing protein</fullName>
    </recommendedName>
</protein>
<gene>
    <name evidence="3" type="ORF">Cabys_2238</name>
    <name evidence="4" type="ORF">Calab_3336</name>
</gene>